<evidence type="ECO:0000256" key="1">
    <source>
        <dbReference type="ARBA" id="ARBA00001946"/>
    </source>
</evidence>
<keyword evidence="10" id="KW-0067">ATP-binding</keyword>
<dbReference type="Gene3D" id="3.30.300.10">
    <property type="match status" value="1"/>
</dbReference>
<dbReference type="Pfam" id="PF02773">
    <property type="entry name" value="S-AdoMet_synt_C"/>
    <property type="match status" value="1"/>
</dbReference>
<dbReference type="InterPro" id="IPR022631">
    <property type="entry name" value="ADOMET_SYNTHASE_CS"/>
</dbReference>
<organism evidence="14 15">
    <name type="scientific">[Propionibacterium] namnetense SK182B-JCVI</name>
    <dbReference type="NCBI Taxonomy" id="1051006"/>
    <lineage>
        <taxon>Bacteria</taxon>
        <taxon>Bacillati</taxon>
        <taxon>Actinomycetota</taxon>
        <taxon>Actinomycetes</taxon>
        <taxon>Propionibacteriales</taxon>
        <taxon>Propionibacteriaceae</taxon>
        <taxon>Cutibacterium</taxon>
    </lineage>
</organism>
<comment type="similarity">
    <text evidence="4">Belongs to the AdoMet synthase family.</text>
</comment>
<keyword evidence="6" id="KW-0554">One-carbon metabolism</keyword>
<keyword evidence="11" id="KW-0460">Magnesium</keyword>
<evidence type="ECO:0000259" key="13">
    <source>
        <dbReference type="Pfam" id="PF02773"/>
    </source>
</evidence>
<dbReference type="GO" id="GO:0046872">
    <property type="term" value="F:metal ion binding"/>
    <property type="evidence" value="ECO:0007669"/>
    <property type="project" value="UniProtKB-KW"/>
</dbReference>
<comment type="caution">
    <text evidence="14">The sequence shown here is derived from an EMBL/GenBank/DDBJ whole genome shotgun (WGS) entry which is preliminary data.</text>
</comment>
<reference evidence="14 15" key="1">
    <citation type="submission" date="2011-07" db="EMBL/GenBank/DDBJ databases">
        <title>Genome Sequence of Propionibacterium acnes SK182B-JCVI.</title>
        <authorList>
            <person name="Durkin A.S."/>
            <person name="Madupu R."/>
            <person name="Hostetler J."/>
            <person name="Radune D."/>
            <person name="Torralba M."/>
            <person name="Methe B."/>
            <person name="Sutton G."/>
            <person name="Strausberg R.L."/>
            <person name="Nelson K.E."/>
        </authorList>
    </citation>
    <scope>NUCLEOTIDE SEQUENCE [LARGE SCALE GENOMIC DNA]</scope>
    <source>
        <strain evidence="14 15">SK182B-JCVI</strain>
    </source>
</reference>
<dbReference type="InterPro" id="IPR002133">
    <property type="entry name" value="S-AdoMet_synthetase"/>
</dbReference>
<comment type="pathway">
    <text evidence="3">Amino-acid biosynthesis; S-adenosyl-L-methionine biosynthesis; S-adenosyl-L-methionine from L-methionine: step 1/1.</text>
</comment>
<proteinExistence type="inferred from homology"/>
<dbReference type="UniPathway" id="UPA00315">
    <property type="reaction ID" value="UER00080"/>
</dbReference>
<dbReference type="PROSITE" id="PS00377">
    <property type="entry name" value="ADOMET_SYNTHASE_2"/>
    <property type="match status" value="1"/>
</dbReference>
<comment type="cofactor">
    <cofactor evidence="2">
        <name>K(+)</name>
        <dbReference type="ChEBI" id="CHEBI:29103"/>
    </cofactor>
</comment>
<dbReference type="InterPro" id="IPR022630">
    <property type="entry name" value="S-AdoMet_synt_C"/>
</dbReference>
<evidence type="ECO:0000256" key="12">
    <source>
        <dbReference type="ARBA" id="ARBA00022958"/>
    </source>
</evidence>
<dbReference type="AlphaFoldDB" id="F9NSP7"/>
<dbReference type="Proteomes" id="UP000007832">
    <property type="component" value="Unassembled WGS sequence"/>
</dbReference>
<evidence type="ECO:0000256" key="5">
    <source>
        <dbReference type="ARBA" id="ARBA00012828"/>
    </source>
</evidence>
<dbReference type="PANTHER" id="PTHR11964">
    <property type="entry name" value="S-ADENOSYLMETHIONINE SYNTHETASE"/>
    <property type="match status" value="1"/>
</dbReference>
<evidence type="ECO:0000256" key="10">
    <source>
        <dbReference type="ARBA" id="ARBA00022840"/>
    </source>
</evidence>
<feature type="domain" description="S-adenosylmethionine synthetase C-terminal" evidence="13">
    <location>
        <begin position="6"/>
        <end position="134"/>
    </location>
</feature>
<evidence type="ECO:0000256" key="11">
    <source>
        <dbReference type="ARBA" id="ARBA00022842"/>
    </source>
</evidence>
<gene>
    <name evidence="14" type="ORF">HMPREF1162_0061</name>
</gene>
<dbReference type="SUPFAM" id="SSF55973">
    <property type="entry name" value="S-adenosylmethionine synthetase"/>
    <property type="match status" value="1"/>
</dbReference>
<keyword evidence="8" id="KW-0479">Metal-binding</keyword>
<name>F9NSP7_9ACTN</name>
<evidence type="ECO:0000256" key="7">
    <source>
        <dbReference type="ARBA" id="ARBA00022679"/>
    </source>
</evidence>
<evidence type="ECO:0000313" key="15">
    <source>
        <dbReference type="Proteomes" id="UP000007832"/>
    </source>
</evidence>
<evidence type="ECO:0000256" key="6">
    <source>
        <dbReference type="ARBA" id="ARBA00022563"/>
    </source>
</evidence>
<comment type="cofactor">
    <cofactor evidence="1">
        <name>Mg(2+)</name>
        <dbReference type="ChEBI" id="CHEBI:18420"/>
    </cofactor>
</comment>
<dbReference type="EC" id="2.5.1.6" evidence="5"/>
<dbReference type="GO" id="GO:0006730">
    <property type="term" value="P:one-carbon metabolic process"/>
    <property type="evidence" value="ECO:0007669"/>
    <property type="project" value="UniProtKB-KW"/>
</dbReference>
<evidence type="ECO:0000256" key="8">
    <source>
        <dbReference type="ARBA" id="ARBA00022723"/>
    </source>
</evidence>
<dbReference type="EMBL" id="AFUN01000007">
    <property type="protein sequence ID" value="EGR98047.1"/>
    <property type="molecule type" value="Genomic_DNA"/>
</dbReference>
<dbReference type="GO" id="GO:0004478">
    <property type="term" value="F:methionine adenosyltransferase activity"/>
    <property type="evidence" value="ECO:0007669"/>
    <property type="project" value="UniProtKB-EC"/>
</dbReference>
<dbReference type="InterPro" id="IPR022636">
    <property type="entry name" value="S-AdoMet_synthetase_sfam"/>
</dbReference>
<evidence type="ECO:0000256" key="3">
    <source>
        <dbReference type="ARBA" id="ARBA00005224"/>
    </source>
</evidence>
<dbReference type="GO" id="GO:0006556">
    <property type="term" value="P:S-adenosylmethionine biosynthetic process"/>
    <property type="evidence" value="ECO:0007669"/>
    <property type="project" value="UniProtKB-UniPathway"/>
</dbReference>
<evidence type="ECO:0000256" key="2">
    <source>
        <dbReference type="ARBA" id="ARBA00001958"/>
    </source>
</evidence>
<evidence type="ECO:0000313" key="14">
    <source>
        <dbReference type="EMBL" id="EGR98047.1"/>
    </source>
</evidence>
<keyword evidence="7 14" id="KW-0808">Transferase</keyword>
<dbReference type="GO" id="GO:0005524">
    <property type="term" value="F:ATP binding"/>
    <property type="evidence" value="ECO:0007669"/>
    <property type="project" value="UniProtKB-KW"/>
</dbReference>
<dbReference type="PATRIC" id="fig|1051006.4.peg.189"/>
<keyword evidence="12" id="KW-0630">Potassium</keyword>
<accession>F9NSP7</accession>
<evidence type="ECO:0000256" key="9">
    <source>
        <dbReference type="ARBA" id="ARBA00022741"/>
    </source>
</evidence>
<dbReference type="eggNOG" id="COG0192">
    <property type="taxonomic scope" value="Bacteria"/>
</dbReference>
<keyword evidence="9" id="KW-0547">Nucleotide-binding</keyword>
<protein>
    <recommendedName>
        <fullName evidence="5">methionine adenosyltransferase</fullName>
        <ecNumber evidence="5">2.5.1.6</ecNumber>
    </recommendedName>
</protein>
<evidence type="ECO:0000256" key="4">
    <source>
        <dbReference type="ARBA" id="ARBA00009685"/>
    </source>
</evidence>
<sequence length="160" mass="17367">MLEYSVLTGRKLMVDTYGGLGPHGGGAFSGKDPSKVDRSGAYMARLIAKTVVDAHLARECQVATSYAIGCSEPVAFHVDTFGTGTCPDAALAAAARTVFDLRPEAIIRSLDLRAPQYHRLATYGHLGREGCAWENTTGWPDQLRKEVQARFLDLHANHHV</sequence>